<sequence>MNSMNAAGFPKDDLTIRRFEPSDFREAVELDTEARGDHDPYLLTFFFENYPTTFLVAETNGRIAGMVLGFRQSPLEGRVFWLAVRSGRQGEGIGRRLMTELLEIFRRLGVISVILEVRTRNRRAQKLYLDLGFEIATACKNYYPDGEGAIIMRRSL</sequence>
<dbReference type="Pfam" id="PF00583">
    <property type="entry name" value="Acetyltransf_1"/>
    <property type="match status" value="1"/>
</dbReference>
<evidence type="ECO:0000313" key="5">
    <source>
        <dbReference type="Proteomes" id="UP000053961"/>
    </source>
</evidence>
<dbReference type="EMBL" id="LGFT01000024">
    <property type="protein sequence ID" value="KUK44483.1"/>
    <property type="molecule type" value="Genomic_DNA"/>
</dbReference>
<dbReference type="PROSITE" id="PS51186">
    <property type="entry name" value="GNAT"/>
    <property type="match status" value="1"/>
</dbReference>
<dbReference type="InterPro" id="IPR016181">
    <property type="entry name" value="Acyl_CoA_acyltransferase"/>
</dbReference>
<organism evidence="4 5">
    <name type="scientific">Methanothrix harundinacea</name>
    <dbReference type="NCBI Taxonomy" id="301375"/>
    <lineage>
        <taxon>Archaea</taxon>
        <taxon>Methanobacteriati</taxon>
        <taxon>Methanobacteriota</taxon>
        <taxon>Stenosarchaea group</taxon>
        <taxon>Methanomicrobia</taxon>
        <taxon>Methanotrichales</taxon>
        <taxon>Methanotrichaceae</taxon>
        <taxon>Methanothrix</taxon>
    </lineage>
</organism>
<protein>
    <submittedName>
        <fullName evidence="4">Ribosomal-protein-alanine acetyltransferase</fullName>
    </submittedName>
</protein>
<evidence type="ECO:0000313" key="3">
    <source>
        <dbReference type="EMBL" id="KUK44483.1"/>
    </source>
</evidence>
<dbReference type="GO" id="GO:0008080">
    <property type="term" value="F:N-acetyltransferase activity"/>
    <property type="evidence" value="ECO:0007669"/>
    <property type="project" value="InterPro"/>
</dbReference>
<dbReference type="PATRIC" id="fig|301375.6.peg.788"/>
<dbReference type="AlphaFoldDB" id="A0A117MC12"/>
<dbReference type="EMBL" id="LGHB01000027">
    <property type="protein sequence ID" value="KUK95752.1"/>
    <property type="molecule type" value="Genomic_DNA"/>
</dbReference>
<reference evidence="5 6" key="2">
    <citation type="journal article" date="2015" name="MBio">
        <title>Genome-Resolved Metagenomic Analysis Reveals Roles for Candidate Phyla and Other Microbial Community Members in Biogeochemical Transformations in Oil Reservoirs.</title>
        <authorList>
            <person name="Hu P."/>
            <person name="Tom L."/>
            <person name="Singh A."/>
            <person name="Thomas B.C."/>
            <person name="Baker B.J."/>
            <person name="Piceno Y.M."/>
            <person name="Andersen G.L."/>
            <person name="Banfield J.F."/>
        </authorList>
    </citation>
    <scope>NUCLEOTIDE SEQUENCE [LARGE SCALE GENOMIC DNA]</scope>
    <source>
        <strain evidence="3">57_489</strain>
    </source>
</reference>
<name>A0A117MC12_9EURY</name>
<dbReference type="InterPro" id="IPR050769">
    <property type="entry name" value="NAT_camello-type"/>
</dbReference>
<reference evidence="4" key="1">
    <citation type="journal article" date="2015" name="MBio">
        <title>Genome-resolved metagenomic analysis reveals roles for candidate phyla and other microbial community members in biogeochemical transformations in oil reservoirs.</title>
        <authorList>
            <person name="Hu P."/>
            <person name="Tom L."/>
            <person name="Singh A."/>
            <person name="Thomas B.C."/>
            <person name="Baker B.J."/>
            <person name="Piceno Y.M."/>
            <person name="Andersen G.L."/>
            <person name="Banfield J.F."/>
        </authorList>
    </citation>
    <scope>NUCLEOTIDE SEQUENCE [LARGE SCALE GENOMIC DNA]</scope>
    <source>
        <strain evidence="4">56_747</strain>
    </source>
</reference>
<evidence type="ECO:0000313" key="6">
    <source>
        <dbReference type="Proteomes" id="UP000057043"/>
    </source>
</evidence>
<keyword evidence="1 4" id="KW-0808">Transferase</keyword>
<dbReference type="Gene3D" id="3.40.630.30">
    <property type="match status" value="1"/>
</dbReference>
<feature type="domain" description="N-acetyltransferase" evidence="2">
    <location>
        <begin position="14"/>
        <end position="156"/>
    </location>
</feature>
<proteinExistence type="predicted"/>
<evidence type="ECO:0000259" key="2">
    <source>
        <dbReference type="PROSITE" id="PS51186"/>
    </source>
</evidence>
<comment type="caution">
    <text evidence="4">The sequence shown here is derived from an EMBL/GenBank/DDBJ whole genome shotgun (WGS) entry which is preliminary data.</text>
</comment>
<dbReference type="CDD" id="cd04301">
    <property type="entry name" value="NAT_SF"/>
    <property type="match status" value="1"/>
</dbReference>
<dbReference type="PANTHER" id="PTHR13947">
    <property type="entry name" value="GNAT FAMILY N-ACETYLTRANSFERASE"/>
    <property type="match status" value="1"/>
</dbReference>
<dbReference type="Proteomes" id="UP000057043">
    <property type="component" value="Unassembled WGS sequence"/>
</dbReference>
<dbReference type="Proteomes" id="UP000053961">
    <property type="component" value="Unassembled WGS sequence"/>
</dbReference>
<dbReference type="PANTHER" id="PTHR13947:SF37">
    <property type="entry name" value="LD18367P"/>
    <property type="match status" value="1"/>
</dbReference>
<dbReference type="SUPFAM" id="SSF55729">
    <property type="entry name" value="Acyl-CoA N-acyltransferases (Nat)"/>
    <property type="match status" value="1"/>
</dbReference>
<evidence type="ECO:0000313" key="4">
    <source>
        <dbReference type="EMBL" id="KUK95752.1"/>
    </source>
</evidence>
<gene>
    <name evidence="3" type="ORF">XD72_1150</name>
    <name evidence="4" type="ORF">XE07_1602</name>
</gene>
<accession>A0A117MC12</accession>
<evidence type="ECO:0000256" key="1">
    <source>
        <dbReference type="ARBA" id="ARBA00022679"/>
    </source>
</evidence>
<dbReference type="InterPro" id="IPR000182">
    <property type="entry name" value="GNAT_dom"/>
</dbReference>